<dbReference type="GO" id="GO:0006508">
    <property type="term" value="P:proteolysis"/>
    <property type="evidence" value="ECO:0007669"/>
    <property type="project" value="InterPro"/>
</dbReference>
<reference evidence="2 3" key="1">
    <citation type="journal article" date="2013" name="Nature">
        <title>Insights into bilaterian evolution from three spiralian genomes.</title>
        <authorList>
            <person name="Simakov O."/>
            <person name="Marletaz F."/>
            <person name="Cho S.J."/>
            <person name="Edsinger-Gonzales E."/>
            <person name="Havlak P."/>
            <person name="Hellsten U."/>
            <person name="Kuo D.H."/>
            <person name="Larsson T."/>
            <person name="Lv J."/>
            <person name="Arendt D."/>
            <person name="Savage R."/>
            <person name="Osoegawa K."/>
            <person name="de Jong P."/>
            <person name="Grimwood J."/>
            <person name="Chapman J.A."/>
            <person name="Shapiro H."/>
            <person name="Aerts A."/>
            <person name="Otillar R.P."/>
            <person name="Terry A.Y."/>
            <person name="Boore J.L."/>
            <person name="Grigoriev I.V."/>
            <person name="Lindberg D.R."/>
            <person name="Seaver E.C."/>
            <person name="Weisblat D.A."/>
            <person name="Putnam N.H."/>
            <person name="Rokhsar D.S."/>
        </authorList>
    </citation>
    <scope>NUCLEOTIDE SEQUENCE [LARGE SCALE GENOMIC DNA]</scope>
</reference>
<dbReference type="Proteomes" id="UP000030746">
    <property type="component" value="Unassembled WGS sequence"/>
</dbReference>
<gene>
    <name evidence="2" type="ORF">LOTGIDRAFT_165428</name>
</gene>
<dbReference type="HOGENOM" id="CLU_313368_0_0_1"/>
<dbReference type="AlphaFoldDB" id="V4BIY2"/>
<dbReference type="InterPro" id="IPR021109">
    <property type="entry name" value="Peptidase_aspartic_dom_sf"/>
</dbReference>
<dbReference type="SUPFAM" id="SSF50630">
    <property type="entry name" value="Acid proteases"/>
    <property type="match status" value="1"/>
</dbReference>
<dbReference type="STRING" id="225164.V4BIY2"/>
<dbReference type="RefSeq" id="XP_009060692.1">
    <property type="nucleotide sequence ID" value="XM_009062444.1"/>
</dbReference>
<organism evidence="2 3">
    <name type="scientific">Lottia gigantea</name>
    <name type="common">Giant owl limpet</name>
    <dbReference type="NCBI Taxonomy" id="225164"/>
    <lineage>
        <taxon>Eukaryota</taxon>
        <taxon>Metazoa</taxon>
        <taxon>Spiralia</taxon>
        <taxon>Lophotrochozoa</taxon>
        <taxon>Mollusca</taxon>
        <taxon>Gastropoda</taxon>
        <taxon>Patellogastropoda</taxon>
        <taxon>Lottioidea</taxon>
        <taxon>Lottiidae</taxon>
        <taxon>Lottia</taxon>
    </lineage>
</organism>
<dbReference type="CDD" id="cd00303">
    <property type="entry name" value="retropepsin_like"/>
    <property type="match status" value="1"/>
</dbReference>
<dbReference type="OrthoDB" id="6141573at2759"/>
<dbReference type="Gene3D" id="2.40.70.10">
    <property type="entry name" value="Acid Proteases"/>
    <property type="match status" value="1"/>
</dbReference>
<name>V4BIY2_LOTGI</name>
<dbReference type="GO" id="GO:0004190">
    <property type="term" value="F:aspartic-type endopeptidase activity"/>
    <property type="evidence" value="ECO:0007669"/>
    <property type="project" value="InterPro"/>
</dbReference>
<dbReference type="InterPro" id="IPR001969">
    <property type="entry name" value="Aspartic_peptidase_AS"/>
</dbReference>
<keyword evidence="3" id="KW-1185">Reference proteome</keyword>
<evidence type="ECO:0000313" key="3">
    <source>
        <dbReference type="Proteomes" id="UP000030746"/>
    </source>
</evidence>
<dbReference type="PROSITE" id="PS00141">
    <property type="entry name" value="ASP_PROTEASE"/>
    <property type="match status" value="1"/>
</dbReference>
<evidence type="ECO:0000313" key="2">
    <source>
        <dbReference type="EMBL" id="ESO88644.1"/>
    </source>
</evidence>
<sequence length="935" mass="105646">MLEDRALTPRKTSRNYSLVQEYYGHGNVEDIYLEYDLPPDAWITNCIRICKSLFRISSIRVKLLENALRHLPSIITPTKFSTTKTKELVQAIYQSYQVFVYNYLSPPPPTSRLVNNTQPVNLSRRVGVKQSPFFTAFYDHHTVTVTLDSGAEINMIRTALAKAIGVPITKSTQTATQADGKTPLSIYGETHITLVRNSSNLILDALIVDDLDVDILAGIPFFVNNDIAVRPSGNQILIGDNITITYTERRQTVSKIYSGAHILRATTTTTLWPGDYIELSLPSDVKPSENQVMALEPRLESQTSNGWLTPQLFTPVGGVIRLANPINEPIVVRKNDHICQVLPTLDRYVHSTEPETKPTHTTSDLTYLDKITVDPDNILPLNLKQEFYKLHKRYSSVFDPSSCWNSQYTSRNAPPCSEPLCQICSFIHTIEESTVRAISADDVLTGNLRLPFSSRSAWLQIQHDCPDLRRTHAHLTQGTRPSKKATDIKDVKRYLRSAQITKDGLLVVRKEEPLAPTRECIIVPRPVLHGLLTALHLKFCHPSKHQLRLLFLRNFSALDLDAAIEVTTNQCHTCSSLQKIPPSLTLHDTETPPNSIGINFAADVVKRYRQLVLILRETVTSYTTACLIENEQKTTLRSALLQLCHTSYAIPVDCQSVSVRVDPAPGLTSLVNDELLKTYNIHLDIGRAKNINKNPVAEKAIYEFTDELLKFEPHCTSISPLTLSVVCSRLTARIRGRGLSAREMWTLRDQFSNEPISVSNQELIQSQHDLRVHNHPFSEKSKACGRGPANPDTFQIGDIIYLKSDRNKRSARDKYLVVNKSNKWRDIQKFAGTQLRSKPYHVKITECFKVPAYEFESEVKRPIFDYTNDSSESDEDIGENLANKSQSTTIPQNHDIPEELILPASPEDLSIPQPTGFRRSSRQKKPPKYRQDFVR</sequence>
<proteinExistence type="predicted"/>
<evidence type="ECO:0000256" key="1">
    <source>
        <dbReference type="SAM" id="MobiDB-lite"/>
    </source>
</evidence>
<accession>V4BIY2</accession>
<feature type="compositionally biased region" description="Basic residues" evidence="1">
    <location>
        <begin position="919"/>
        <end position="928"/>
    </location>
</feature>
<protein>
    <recommendedName>
        <fullName evidence="4">Peptidase A2 domain-containing protein</fullName>
    </recommendedName>
</protein>
<dbReference type="KEGG" id="lgi:LOTGIDRAFT_165428"/>
<dbReference type="GeneID" id="20240048"/>
<dbReference type="OMA" id="XDIKSYL"/>
<dbReference type="EMBL" id="KB202656">
    <property type="protein sequence ID" value="ESO88644.1"/>
    <property type="molecule type" value="Genomic_DNA"/>
</dbReference>
<evidence type="ECO:0008006" key="4">
    <source>
        <dbReference type="Google" id="ProtNLM"/>
    </source>
</evidence>
<dbReference type="CTD" id="20240048"/>
<feature type="region of interest" description="Disordered" evidence="1">
    <location>
        <begin position="885"/>
        <end position="935"/>
    </location>
</feature>